<proteinExistence type="predicted"/>
<evidence type="ECO:0000313" key="3">
    <source>
        <dbReference type="Proteomes" id="UP000187209"/>
    </source>
</evidence>
<reference evidence="2 3" key="1">
    <citation type="submission" date="2016-11" db="EMBL/GenBank/DDBJ databases">
        <title>The macronuclear genome of Stentor coeruleus: a giant cell with tiny introns.</title>
        <authorList>
            <person name="Slabodnick M."/>
            <person name="Ruby J.G."/>
            <person name="Reiff S.B."/>
            <person name="Swart E.C."/>
            <person name="Gosai S."/>
            <person name="Prabakaran S."/>
            <person name="Witkowska E."/>
            <person name="Larue G.E."/>
            <person name="Fisher S."/>
            <person name="Freeman R.M."/>
            <person name="Gunawardena J."/>
            <person name="Chu W."/>
            <person name="Stover N.A."/>
            <person name="Gregory B.D."/>
            <person name="Nowacki M."/>
            <person name="Derisi J."/>
            <person name="Roy S.W."/>
            <person name="Marshall W.F."/>
            <person name="Sood P."/>
        </authorList>
    </citation>
    <scope>NUCLEOTIDE SEQUENCE [LARGE SCALE GENOMIC DNA]</scope>
    <source>
        <strain evidence="2">WM001</strain>
    </source>
</reference>
<feature type="compositionally biased region" description="Polar residues" evidence="1">
    <location>
        <begin position="448"/>
        <end position="475"/>
    </location>
</feature>
<sequence length="689" mass="80209">MSEHNDELDIISEPDEKKSEQEIHLYKDAYKDSYFFDELQTHEPLDWVNIPRPLQLVLNSMKKCLISNNKQLSEVTDKVHFLTTRYKKKLETHDDEIIILKRDLKNMHDGMIKLLADAKQSLNNDLFEYKKLSQKDLEFNKKNIDGKIAYMDDQIFSVKKFVNSLPTPDELDRKIKNTIDKASEVLKDNLVNNYIQPEVYTLKNFANQIFDFSSNFKNEFEEFKQKSQVKIQDVEKSASVSYHMLSDSIKNSTDKINEEIIRNKEDFNYKQERHAKSIEALTTSFHELNHKNFLEFKSITKEIDSVKHKSTIISEEIFHMKKEIKELRELEERMYQDSGEYHMDRSRNPSEYFTNLPNTLSAHDQDYSLNPHIENNIPQIDSQISYTDTNNDPIISHIETHIPHINTNFPHIKNNPVIPEETNLNESESPTEEKSIPGIIRNPLETYQPRQSNPKYSNPSPIHLQVPSTSSKQKTTAFTRLAPKKRGNSQVPEDIYATVSKLQKYVNKKIDIFEEKLNKEINETVIPLEQKLKSSINANEMDFSEIKQKLAWLPMNFSQLKGKDPTEARIFTIEARLRTEENARIEAFNKCMAAISSVSMTTSPTLDQDLMLPPIRTLSVTHERNFSQDSGLVSDLRKQTESEFGKKDNITGVFSTSMEFPVRGNYFKKFSLRKTMNGGFRESTFLSKK</sequence>
<gene>
    <name evidence="2" type="ORF">SteCoe_15113</name>
</gene>
<organism evidence="2 3">
    <name type="scientific">Stentor coeruleus</name>
    <dbReference type="NCBI Taxonomy" id="5963"/>
    <lineage>
        <taxon>Eukaryota</taxon>
        <taxon>Sar</taxon>
        <taxon>Alveolata</taxon>
        <taxon>Ciliophora</taxon>
        <taxon>Postciliodesmatophora</taxon>
        <taxon>Heterotrichea</taxon>
        <taxon>Heterotrichida</taxon>
        <taxon>Stentoridae</taxon>
        <taxon>Stentor</taxon>
    </lineage>
</organism>
<evidence type="ECO:0000256" key="1">
    <source>
        <dbReference type="SAM" id="MobiDB-lite"/>
    </source>
</evidence>
<keyword evidence="3" id="KW-1185">Reference proteome</keyword>
<dbReference type="AlphaFoldDB" id="A0A1R2C4M8"/>
<feature type="region of interest" description="Disordered" evidence="1">
    <location>
        <begin position="420"/>
        <end position="475"/>
    </location>
</feature>
<evidence type="ECO:0000313" key="2">
    <source>
        <dbReference type="EMBL" id="OMJ83885.1"/>
    </source>
</evidence>
<name>A0A1R2C4M8_9CILI</name>
<dbReference type="EMBL" id="MPUH01000288">
    <property type="protein sequence ID" value="OMJ83885.1"/>
    <property type="molecule type" value="Genomic_DNA"/>
</dbReference>
<accession>A0A1R2C4M8</accession>
<protein>
    <submittedName>
        <fullName evidence="2">Uncharacterized protein</fullName>
    </submittedName>
</protein>
<comment type="caution">
    <text evidence="2">The sequence shown here is derived from an EMBL/GenBank/DDBJ whole genome shotgun (WGS) entry which is preliminary data.</text>
</comment>
<dbReference type="Proteomes" id="UP000187209">
    <property type="component" value="Unassembled WGS sequence"/>
</dbReference>